<feature type="region of interest" description="Disordered" evidence="1">
    <location>
        <begin position="1"/>
        <end position="20"/>
    </location>
</feature>
<feature type="compositionally biased region" description="Polar residues" evidence="1">
    <location>
        <begin position="1"/>
        <end position="14"/>
    </location>
</feature>
<feature type="region of interest" description="Disordered" evidence="1">
    <location>
        <begin position="217"/>
        <end position="284"/>
    </location>
</feature>
<reference evidence="2 3" key="1">
    <citation type="submission" date="2022-12" db="EMBL/GenBank/DDBJ databases">
        <title>Genomic features and morphological characterization of a novel Knufia sp. strain isolated from spacecraft assembly facility.</title>
        <authorList>
            <person name="Teixeira M."/>
            <person name="Chander A.M."/>
            <person name="Stajich J.E."/>
            <person name="Venkateswaran K."/>
        </authorList>
    </citation>
    <scope>NUCLEOTIDE SEQUENCE [LARGE SCALE GENOMIC DNA]</scope>
    <source>
        <strain evidence="2 3">FJI-L2-BK-P2</strain>
    </source>
</reference>
<name>A0AAN8EYS4_9EURO</name>
<feature type="region of interest" description="Disordered" evidence="1">
    <location>
        <begin position="372"/>
        <end position="391"/>
    </location>
</feature>
<evidence type="ECO:0000313" key="2">
    <source>
        <dbReference type="EMBL" id="KAK5956761.1"/>
    </source>
</evidence>
<evidence type="ECO:0000256" key="1">
    <source>
        <dbReference type="SAM" id="MobiDB-lite"/>
    </source>
</evidence>
<accession>A0AAN8EYS4</accession>
<gene>
    <name evidence="2" type="ORF">OHC33_002249</name>
</gene>
<keyword evidence="3" id="KW-1185">Reference proteome</keyword>
<dbReference type="AlphaFoldDB" id="A0AAN8EYS4"/>
<sequence>MNSAGSEYSDSHSMTAFLDSDIPEAEMQGWYSPETSPATQVDEHSYGSAPLTHQVQTVQPSQLWREAPQYQQPVQQFQPQQISCELPILHDEAWNEYLQDAHLWQPGDPFATPRQPEQFDTGFVQPYGTYPQGRRGAICTPHLPRLQIPDHIPVPPTQPPRQLSAVEQQVYLEVIRRLNANGAGIDPDTLTIDAADKLFHQFASPAEHAAVLEDQTNHDFTPDGTHAYQPAEAPINPYQPAQAEPEPGPYQPVQVDQPDTTDTPTPTPTPSTPKSPTGKWPTAPRLHNKHNRLHLRKKCFPCFQGKRKCDRDPNGSGICSECAHRADKFPQIFDAEACCVIEESEEFRQFKAERAFATNKVRLVGEGDWQERRQVRQDAEAREKEEKKNGK</sequence>
<comment type="caution">
    <text evidence="2">The sequence shown here is derived from an EMBL/GenBank/DDBJ whole genome shotgun (WGS) entry which is preliminary data.</text>
</comment>
<proteinExistence type="predicted"/>
<protein>
    <submittedName>
        <fullName evidence="2">Uncharacterized protein</fullName>
    </submittedName>
</protein>
<evidence type="ECO:0000313" key="3">
    <source>
        <dbReference type="Proteomes" id="UP001316803"/>
    </source>
</evidence>
<dbReference type="Proteomes" id="UP001316803">
    <property type="component" value="Unassembled WGS sequence"/>
</dbReference>
<dbReference type="EMBL" id="JAKLMC020000004">
    <property type="protein sequence ID" value="KAK5956761.1"/>
    <property type="molecule type" value="Genomic_DNA"/>
</dbReference>
<feature type="region of interest" description="Disordered" evidence="1">
    <location>
        <begin position="25"/>
        <end position="46"/>
    </location>
</feature>
<organism evidence="2 3">
    <name type="scientific">Knufia fluminis</name>
    <dbReference type="NCBI Taxonomy" id="191047"/>
    <lineage>
        <taxon>Eukaryota</taxon>
        <taxon>Fungi</taxon>
        <taxon>Dikarya</taxon>
        <taxon>Ascomycota</taxon>
        <taxon>Pezizomycotina</taxon>
        <taxon>Eurotiomycetes</taxon>
        <taxon>Chaetothyriomycetidae</taxon>
        <taxon>Chaetothyriales</taxon>
        <taxon>Trichomeriaceae</taxon>
        <taxon>Knufia</taxon>
    </lineage>
</organism>